<gene>
    <name evidence="2" type="ORF">HGA03_09840</name>
</gene>
<name>A0A7X6QZA7_9CELL</name>
<comment type="caution">
    <text evidence="2">The sequence shown here is derived from an EMBL/GenBank/DDBJ whole genome shotgun (WGS) entry which is preliminary data.</text>
</comment>
<dbReference type="EMBL" id="JAAXOX010000004">
    <property type="protein sequence ID" value="NKY22960.1"/>
    <property type="molecule type" value="Genomic_DNA"/>
</dbReference>
<accession>A0A7X6QZA7</accession>
<keyword evidence="3" id="KW-1185">Reference proteome</keyword>
<evidence type="ECO:0000313" key="2">
    <source>
        <dbReference type="EMBL" id="NKY22960.1"/>
    </source>
</evidence>
<sequence>MTQQSQHGRRRAVGGLRPDDVTSTGAIPAVFAVTAKQAAAVRDSLAERAIAARAAVDAGHTDAALLAGQAEEALREVERYVDHGGGLSDGLVELLAELDIVLVPLRPAMRTA</sequence>
<organism evidence="2 3">
    <name type="scientific">Cellulomonas denverensis</name>
    <dbReference type="NCBI Taxonomy" id="264297"/>
    <lineage>
        <taxon>Bacteria</taxon>
        <taxon>Bacillati</taxon>
        <taxon>Actinomycetota</taxon>
        <taxon>Actinomycetes</taxon>
        <taxon>Micrococcales</taxon>
        <taxon>Cellulomonadaceae</taxon>
        <taxon>Cellulomonas</taxon>
    </lineage>
</organism>
<reference evidence="2 3" key="1">
    <citation type="submission" date="2020-04" db="EMBL/GenBank/DDBJ databases">
        <title>MicrobeNet Type strains.</title>
        <authorList>
            <person name="Nicholson A.C."/>
        </authorList>
    </citation>
    <scope>NUCLEOTIDE SEQUENCE [LARGE SCALE GENOMIC DNA]</scope>
    <source>
        <strain evidence="2 3">ATCC BAA-788</strain>
    </source>
</reference>
<feature type="region of interest" description="Disordered" evidence="1">
    <location>
        <begin position="1"/>
        <end position="20"/>
    </location>
</feature>
<dbReference type="RefSeq" id="WP_168630090.1">
    <property type="nucleotide sequence ID" value="NZ_BONL01000001.1"/>
</dbReference>
<dbReference type="AlphaFoldDB" id="A0A7X6QZA7"/>
<evidence type="ECO:0000256" key="1">
    <source>
        <dbReference type="SAM" id="MobiDB-lite"/>
    </source>
</evidence>
<protein>
    <submittedName>
        <fullName evidence="2">Uncharacterized protein</fullName>
    </submittedName>
</protein>
<dbReference type="Proteomes" id="UP000581206">
    <property type="component" value="Unassembled WGS sequence"/>
</dbReference>
<evidence type="ECO:0000313" key="3">
    <source>
        <dbReference type="Proteomes" id="UP000581206"/>
    </source>
</evidence>
<proteinExistence type="predicted"/>